<keyword evidence="3" id="KW-1185">Reference proteome</keyword>
<sequence length="165" mass="16458">MVVTAAVVFGQWRFAFRAAKAASEGLDSSNAAVTAAPSQRAPAGSSSGGRQRTAAASSSGGGGGAVLVGQQLCCRRAAAAQPLDSSGDQLQILAAATSSSICTTSNSRAYRRLVDSGSPDFGWGSSHGVPGNGGRRLLQWERAGGCVNEGSSGGSSLGCGWRPKP</sequence>
<dbReference type="EMBL" id="PNBA02000002">
    <property type="protein sequence ID" value="KAG6434053.1"/>
    <property type="molecule type" value="Genomic_DNA"/>
</dbReference>
<evidence type="ECO:0000313" key="3">
    <source>
        <dbReference type="Proteomes" id="UP000298416"/>
    </source>
</evidence>
<gene>
    <name evidence="2" type="ORF">SASPL_105674</name>
</gene>
<feature type="region of interest" description="Disordered" evidence="1">
    <location>
        <begin position="33"/>
        <end position="63"/>
    </location>
</feature>
<reference evidence="2" key="1">
    <citation type="submission" date="2018-01" db="EMBL/GenBank/DDBJ databases">
        <authorList>
            <person name="Mao J.F."/>
        </authorList>
    </citation>
    <scope>NUCLEOTIDE SEQUENCE</scope>
    <source>
        <strain evidence="2">Huo1</strain>
        <tissue evidence="2">Leaf</tissue>
    </source>
</reference>
<evidence type="ECO:0000256" key="1">
    <source>
        <dbReference type="SAM" id="MobiDB-lite"/>
    </source>
</evidence>
<dbReference type="Proteomes" id="UP000298416">
    <property type="component" value="Unassembled WGS sequence"/>
</dbReference>
<accession>A0A8X9AA73</accession>
<protein>
    <submittedName>
        <fullName evidence="2">Uncharacterized protein</fullName>
    </submittedName>
</protein>
<evidence type="ECO:0000313" key="2">
    <source>
        <dbReference type="EMBL" id="KAG6434053.1"/>
    </source>
</evidence>
<dbReference type="AlphaFoldDB" id="A0A8X9AA73"/>
<organism evidence="2">
    <name type="scientific">Salvia splendens</name>
    <name type="common">Scarlet sage</name>
    <dbReference type="NCBI Taxonomy" id="180675"/>
    <lineage>
        <taxon>Eukaryota</taxon>
        <taxon>Viridiplantae</taxon>
        <taxon>Streptophyta</taxon>
        <taxon>Embryophyta</taxon>
        <taxon>Tracheophyta</taxon>
        <taxon>Spermatophyta</taxon>
        <taxon>Magnoliopsida</taxon>
        <taxon>eudicotyledons</taxon>
        <taxon>Gunneridae</taxon>
        <taxon>Pentapetalae</taxon>
        <taxon>asterids</taxon>
        <taxon>lamiids</taxon>
        <taxon>Lamiales</taxon>
        <taxon>Lamiaceae</taxon>
        <taxon>Nepetoideae</taxon>
        <taxon>Mentheae</taxon>
        <taxon>Salviinae</taxon>
        <taxon>Salvia</taxon>
        <taxon>Salvia subgen. Calosphace</taxon>
        <taxon>core Calosphace</taxon>
    </lineage>
</organism>
<comment type="caution">
    <text evidence="2">The sequence shown here is derived from an EMBL/GenBank/DDBJ whole genome shotgun (WGS) entry which is preliminary data.</text>
</comment>
<reference evidence="2" key="2">
    <citation type="submission" date="2020-08" db="EMBL/GenBank/DDBJ databases">
        <title>Plant Genome Project.</title>
        <authorList>
            <person name="Zhang R.-G."/>
        </authorList>
    </citation>
    <scope>NUCLEOTIDE SEQUENCE</scope>
    <source>
        <strain evidence="2">Huo1</strain>
        <tissue evidence="2">Leaf</tissue>
    </source>
</reference>
<proteinExistence type="predicted"/>
<feature type="compositionally biased region" description="Low complexity" evidence="1">
    <location>
        <begin position="43"/>
        <end position="58"/>
    </location>
</feature>
<name>A0A8X9AA73_SALSN</name>